<evidence type="ECO:0000256" key="2">
    <source>
        <dbReference type="SAM" id="Phobius"/>
    </source>
</evidence>
<feature type="transmembrane region" description="Helical" evidence="2">
    <location>
        <begin position="109"/>
        <end position="126"/>
    </location>
</feature>
<feature type="transmembrane region" description="Helical" evidence="2">
    <location>
        <begin position="82"/>
        <end position="103"/>
    </location>
</feature>
<feature type="transmembrane region" description="Helical" evidence="2">
    <location>
        <begin position="58"/>
        <end position="77"/>
    </location>
</feature>
<gene>
    <name evidence="3" type="ORF">PVAG01_03419</name>
</gene>
<sequence>MSEWQAQPGVRAEQSPLPMLHRRSWSDEQPGGGVRVGDQSPEIPLPLFMLCPPLKGPLLAFGSLSLFFSLLFFFSFLSSDRFLVSCLLTHSLLFSNNFTYSLIVGQYDTALVALLTFTQTTFLFFFSSRRILLFFTDPENHQYAIHKHRRRRLEHWQRHCPVRCQSARRPSRRQQRILDLRPRQCRRRRWRYGAVPVRTQEPQRRPVDLRLALLAHRRQLQRHGHVLGIHASRRRGHGCAHLHRHGCQQDAHVAVLLAGQALPERHGDGHQRSTGKERYPHSGQLQGSRS</sequence>
<organism evidence="3 4">
    <name type="scientific">Phlyctema vagabunda</name>
    <dbReference type="NCBI Taxonomy" id="108571"/>
    <lineage>
        <taxon>Eukaryota</taxon>
        <taxon>Fungi</taxon>
        <taxon>Dikarya</taxon>
        <taxon>Ascomycota</taxon>
        <taxon>Pezizomycotina</taxon>
        <taxon>Leotiomycetes</taxon>
        <taxon>Helotiales</taxon>
        <taxon>Dermateaceae</taxon>
        <taxon>Phlyctema</taxon>
    </lineage>
</organism>
<name>A0ABR4PLD4_9HELO</name>
<proteinExistence type="predicted"/>
<evidence type="ECO:0000313" key="4">
    <source>
        <dbReference type="Proteomes" id="UP001629113"/>
    </source>
</evidence>
<keyword evidence="2" id="KW-0812">Transmembrane</keyword>
<keyword evidence="2" id="KW-1133">Transmembrane helix</keyword>
<protein>
    <submittedName>
        <fullName evidence="3">Uncharacterized protein</fullName>
    </submittedName>
</protein>
<dbReference type="Proteomes" id="UP001629113">
    <property type="component" value="Unassembled WGS sequence"/>
</dbReference>
<comment type="caution">
    <text evidence="3">The sequence shown here is derived from an EMBL/GenBank/DDBJ whole genome shotgun (WGS) entry which is preliminary data.</text>
</comment>
<feature type="region of interest" description="Disordered" evidence="1">
    <location>
        <begin position="264"/>
        <end position="290"/>
    </location>
</feature>
<dbReference type="EMBL" id="JBFCZG010000003">
    <property type="protein sequence ID" value="KAL3424138.1"/>
    <property type="molecule type" value="Genomic_DNA"/>
</dbReference>
<evidence type="ECO:0000256" key="1">
    <source>
        <dbReference type="SAM" id="MobiDB-lite"/>
    </source>
</evidence>
<keyword evidence="2" id="KW-0472">Membrane</keyword>
<evidence type="ECO:0000313" key="3">
    <source>
        <dbReference type="EMBL" id="KAL3424138.1"/>
    </source>
</evidence>
<accession>A0ABR4PLD4</accession>
<reference evidence="3 4" key="1">
    <citation type="submission" date="2024-06" db="EMBL/GenBank/DDBJ databases">
        <title>Complete genome of Phlyctema vagabunda strain 19-DSS-EL-015.</title>
        <authorList>
            <person name="Fiorenzani C."/>
        </authorList>
    </citation>
    <scope>NUCLEOTIDE SEQUENCE [LARGE SCALE GENOMIC DNA]</scope>
    <source>
        <strain evidence="3 4">19-DSS-EL-015</strain>
    </source>
</reference>
<feature type="compositionally biased region" description="Basic and acidic residues" evidence="1">
    <location>
        <begin position="264"/>
        <end position="280"/>
    </location>
</feature>
<keyword evidence="4" id="KW-1185">Reference proteome</keyword>